<accession>A0ACC1IMD0</accession>
<keyword evidence="2" id="KW-1185">Reference proteome</keyword>
<evidence type="ECO:0000313" key="1">
    <source>
        <dbReference type="EMBL" id="KAJ1896528.1"/>
    </source>
</evidence>
<proteinExistence type="predicted"/>
<evidence type="ECO:0000313" key="2">
    <source>
        <dbReference type="Proteomes" id="UP001150581"/>
    </source>
</evidence>
<protein>
    <submittedName>
        <fullName evidence="1">Uncharacterized protein</fullName>
    </submittedName>
</protein>
<reference evidence="1" key="1">
    <citation type="submission" date="2022-07" db="EMBL/GenBank/DDBJ databases">
        <title>Phylogenomic reconstructions and comparative analyses of Kickxellomycotina fungi.</title>
        <authorList>
            <person name="Reynolds N.K."/>
            <person name="Stajich J.E."/>
            <person name="Barry K."/>
            <person name="Grigoriev I.V."/>
            <person name="Crous P."/>
            <person name="Smith M.E."/>
        </authorList>
    </citation>
    <scope>NUCLEOTIDE SEQUENCE</scope>
    <source>
        <strain evidence="1">Benny 63K</strain>
    </source>
</reference>
<dbReference type="EMBL" id="JANBPG010000435">
    <property type="protein sequence ID" value="KAJ1896528.1"/>
    <property type="molecule type" value="Genomic_DNA"/>
</dbReference>
<sequence length="1245" mass="136155">MPSIFSRKNKSVTRPPSGVPADFGHTRGGLSHLIRNETPEAILPPPPPPPPVQKDAAALPPTMPNGNERFGPGYGSAQPSQPPLQQQPQAEQMRNSTQQSASLPDARQRLSQQQQQQKVNGNSATDINANPMYARSAERPTSASQQPNGAGMSAPAASRTSEQSTRPTSGSSSFWSKRALSGLAMFPRRGFSAALNENMLYWFGGKSDGRLQNDLNTMDTATWEVHRVEAIGAMPTPREGHSAAFIRRTMFVFGGQDAVGKYDETLYAYNMANFTWYKVPMKGPALAGRKGHTTVTFGSKLFIFGGTADGYFLNDLVSFDVKAAAQNGPHWDFSSYQQQPAPAPRAGHSCSMYPGSIFVFGGMDSDRCYNDLWEYSMETRQWTQVTPNGATPPARYGHASAVVDDCIVIMGGRTLRGEPLNDFFAYKISSQRWYTFQVNASTWPHQIDPIFSLVKTRLLLYSGSMLRDETDPMIYSLDTSKIKIQPDGPRAPPAQTQQQGQQQEAEDDKNRRHRSMLPQQQSQTQSSPQNMQPQGVQQGGRAVSMVAGSTSREQQQQQQLYQNQNQSDSGIPRPPTGHNGPRPLAPNFDINQSQRANMSVDSFEVISPQANDDPDSMRGNSSWASQNGGKGRAQPRRSIVLNQSLVNTGASPPVGPAFASASIGSLGALSNDSLANVPMLPPTQSADDRRLTIQLRNRNSAAILGGDGSEQFAPEGGAPPQPGADQSRSIASNGLGSMAQQQQQHPNRNSAHMSISSEHKDALVRTWTTLENKYAYQRSAKEESVDGSASVQSMRGESLLNDEATRVLGVLLGMRRELAETKQQLSTVSRVAIERVAEAERGRKAALQEAIFLKAKASALTAGSVPLLGKLNTHRIHELERLYANTLNDNDALRNQLAGANLALKQSHDALAEFKTDAELTRRQLRELELLQAEEQPRQAEMEKRFAEKDAMLQQMAAADADRAQRLEAAMVQVQAAQDRADRIQTMHAEALARIDTLSSSTAELQAEADRQRSQAQRSRERAADFERLWTESRDELSSSRGLRANVDQLEAKDRRIADLEQQLADASPAAASAAAGRARNDSTTSQRPRGSFSSDNSDVRTRELHAAYLAAHRQWSEARDELLSLKNALREANDLRHDAETKVSARERELSDVQARLSAFTALLQEYADRQQMRPKGDLKRGDDDSISVQSMLAAIQQLQRTSSIATGRPSIDAVKPSSSAGSDVGPAQHQQTSMATAARVLNA</sequence>
<organism evidence="1 2">
    <name type="scientific">Kickxella alabastrina</name>
    <dbReference type="NCBI Taxonomy" id="61397"/>
    <lineage>
        <taxon>Eukaryota</taxon>
        <taxon>Fungi</taxon>
        <taxon>Fungi incertae sedis</taxon>
        <taxon>Zoopagomycota</taxon>
        <taxon>Kickxellomycotina</taxon>
        <taxon>Kickxellomycetes</taxon>
        <taxon>Kickxellales</taxon>
        <taxon>Kickxellaceae</taxon>
        <taxon>Kickxella</taxon>
    </lineage>
</organism>
<dbReference type="Proteomes" id="UP001150581">
    <property type="component" value="Unassembled WGS sequence"/>
</dbReference>
<name>A0ACC1IMD0_9FUNG</name>
<gene>
    <name evidence="1" type="ORF">LPJ66_003938</name>
</gene>
<comment type="caution">
    <text evidence="1">The sequence shown here is derived from an EMBL/GenBank/DDBJ whole genome shotgun (WGS) entry which is preliminary data.</text>
</comment>